<name>A0AAV5VSB5_9BILA</name>
<reference evidence="1" key="1">
    <citation type="submission" date="2023-10" db="EMBL/GenBank/DDBJ databases">
        <title>Genome assembly of Pristionchus species.</title>
        <authorList>
            <person name="Yoshida K."/>
            <person name="Sommer R.J."/>
        </authorList>
    </citation>
    <scope>NUCLEOTIDE SEQUENCE</scope>
    <source>
        <strain evidence="1">RS5133</strain>
    </source>
</reference>
<feature type="non-terminal residue" evidence="1">
    <location>
        <position position="131"/>
    </location>
</feature>
<dbReference type="AlphaFoldDB" id="A0AAV5VSB5"/>
<evidence type="ECO:0000313" key="2">
    <source>
        <dbReference type="Proteomes" id="UP001432322"/>
    </source>
</evidence>
<evidence type="ECO:0000313" key="1">
    <source>
        <dbReference type="EMBL" id="GMT20649.1"/>
    </source>
</evidence>
<accession>A0AAV5VSB5</accession>
<organism evidence="1 2">
    <name type="scientific">Pristionchus fissidentatus</name>
    <dbReference type="NCBI Taxonomy" id="1538716"/>
    <lineage>
        <taxon>Eukaryota</taxon>
        <taxon>Metazoa</taxon>
        <taxon>Ecdysozoa</taxon>
        <taxon>Nematoda</taxon>
        <taxon>Chromadorea</taxon>
        <taxon>Rhabditida</taxon>
        <taxon>Rhabditina</taxon>
        <taxon>Diplogasteromorpha</taxon>
        <taxon>Diplogasteroidea</taxon>
        <taxon>Neodiplogasteridae</taxon>
        <taxon>Pristionchus</taxon>
    </lineage>
</organism>
<dbReference type="EMBL" id="BTSY01000003">
    <property type="protein sequence ID" value="GMT20649.1"/>
    <property type="molecule type" value="Genomic_DNA"/>
</dbReference>
<proteinExistence type="predicted"/>
<comment type="caution">
    <text evidence="1">The sequence shown here is derived from an EMBL/GenBank/DDBJ whole genome shotgun (WGS) entry which is preliminary data.</text>
</comment>
<sequence length="131" mass="15411">SIVQFLTYVGASTNVEIENDITTPTVSSDWCASLNMHDFEYCPAAAKHNQYLMQKMDYYNINEHSALVPYMFKVFQVRFNQTVYIHLYVEIAMEVAKEEALHKIRKEQNRNDENALDCQNFHNRAEWPLDL</sequence>
<feature type="non-terminal residue" evidence="1">
    <location>
        <position position="1"/>
    </location>
</feature>
<keyword evidence="2" id="KW-1185">Reference proteome</keyword>
<dbReference type="Proteomes" id="UP001432322">
    <property type="component" value="Unassembled WGS sequence"/>
</dbReference>
<gene>
    <name evidence="1" type="ORF">PFISCL1PPCAC_11946</name>
</gene>
<protein>
    <submittedName>
        <fullName evidence="1">Uncharacterized protein</fullName>
    </submittedName>
</protein>